<dbReference type="NCBIfam" id="NF002172">
    <property type="entry name" value="PRK01018.1"/>
    <property type="match status" value="1"/>
</dbReference>
<evidence type="ECO:0000259" key="4">
    <source>
        <dbReference type="Pfam" id="PF01248"/>
    </source>
</evidence>
<feature type="domain" description="Ribosomal protein eL8/eL30/eS12/Gadd45" evidence="4">
    <location>
        <begin position="40"/>
        <end position="132"/>
    </location>
</feature>
<reference evidence="5 6" key="1">
    <citation type="journal article" date="2014" name="Mol. Plant">
        <title>Chromosome Scale Genome Assembly and Transcriptome Profiling of Nannochloropsis gaditana in Nitrogen Depletion.</title>
        <authorList>
            <person name="Corteggiani Carpinelli E."/>
            <person name="Telatin A."/>
            <person name="Vitulo N."/>
            <person name="Forcato C."/>
            <person name="D'Angelo M."/>
            <person name="Schiavon R."/>
            <person name="Vezzi A."/>
            <person name="Giacometti G.M."/>
            <person name="Morosinotto T."/>
            <person name="Valle G."/>
        </authorList>
    </citation>
    <scope>NUCLEOTIDE SEQUENCE [LARGE SCALE GENOMIC DNA]</scope>
    <source>
        <strain evidence="5 6">B-31</strain>
    </source>
</reference>
<dbReference type="AlphaFoldDB" id="W7T0G1"/>
<dbReference type="Pfam" id="PF01248">
    <property type="entry name" value="Ribosomal_L7Ae"/>
    <property type="match status" value="1"/>
</dbReference>
<protein>
    <submittedName>
        <fullName evidence="5">Ribosomal protein l30</fullName>
    </submittedName>
</protein>
<evidence type="ECO:0000256" key="1">
    <source>
        <dbReference type="ARBA" id="ARBA00007326"/>
    </source>
</evidence>
<dbReference type="EMBL" id="AZIL01002957">
    <property type="protein sequence ID" value="EWM20590.1"/>
    <property type="molecule type" value="Genomic_DNA"/>
</dbReference>
<dbReference type="PROSITE" id="PS00993">
    <property type="entry name" value="RIBOSOMAL_L30E_2"/>
    <property type="match status" value="1"/>
</dbReference>
<dbReference type="GO" id="GO:1990904">
    <property type="term" value="C:ribonucleoprotein complex"/>
    <property type="evidence" value="ECO:0007669"/>
    <property type="project" value="UniProtKB-KW"/>
</dbReference>
<dbReference type="GO" id="GO:0003723">
    <property type="term" value="F:RNA binding"/>
    <property type="evidence" value="ECO:0007669"/>
    <property type="project" value="InterPro"/>
</dbReference>
<evidence type="ECO:0000313" key="5">
    <source>
        <dbReference type="EMBL" id="EWM20590.1"/>
    </source>
</evidence>
<evidence type="ECO:0000256" key="3">
    <source>
        <dbReference type="ARBA" id="ARBA00023274"/>
    </source>
</evidence>
<dbReference type="PANTHER" id="PTHR11449">
    <property type="entry name" value="RIBOSOMAL PROTEIN L30"/>
    <property type="match status" value="1"/>
</dbReference>
<dbReference type="FunFam" id="3.30.1330.30:FF:000001">
    <property type="entry name" value="60S ribosomal protein L30"/>
    <property type="match status" value="1"/>
</dbReference>
<dbReference type="OrthoDB" id="1928736at2759"/>
<comment type="caution">
    <text evidence="5">The sequence shown here is derived from an EMBL/GenBank/DDBJ whole genome shotgun (WGS) entry which is preliminary data.</text>
</comment>
<dbReference type="InterPro" id="IPR039109">
    <property type="entry name" value="Ribosomal_eL30-like"/>
</dbReference>
<dbReference type="InterPro" id="IPR022991">
    <property type="entry name" value="Ribosomal_eL30_CS"/>
</dbReference>
<dbReference type="InterPro" id="IPR029064">
    <property type="entry name" value="Ribosomal_eL30-like_sf"/>
</dbReference>
<dbReference type="GO" id="GO:0005840">
    <property type="term" value="C:ribosome"/>
    <property type="evidence" value="ECO:0007669"/>
    <property type="project" value="UniProtKB-KW"/>
</dbReference>
<accession>W7T0G1</accession>
<proteinExistence type="inferred from homology"/>
<comment type="similarity">
    <text evidence="1">Belongs to the eukaryotic ribosomal protein eL30 family.</text>
</comment>
<evidence type="ECO:0000256" key="2">
    <source>
        <dbReference type="ARBA" id="ARBA00022980"/>
    </source>
</evidence>
<sequence>MEALTYFFSFFPGLISLPSQVGAVIGMAPTAKKSKKAIESINSRLQLVMKSGKASLGYKETLKTLRNNKAVVVIISSNCPPLRKSEIEYYAMLSKTETILYNGSNTDLGTACGKYYRVSVLSVTNPGDSDILPSE</sequence>
<dbReference type="SUPFAM" id="SSF55315">
    <property type="entry name" value="L30e-like"/>
    <property type="match status" value="1"/>
</dbReference>
<keyword evidence="6" id="KW-1185">Reference proteome</keyword>
<keyword evidence="3" id="KW-0687">Ribonucleoprotein</keyword>
<name>W7T0G1_9STRA</name>
<gene>
    <name evidence="5" type="ORF">Naga_101276g1</name>
</gene>
<evidence type="ECO:0000313" key="6">
    <source>
        <dbReference type="Proteomes" id="UP000019335"/>
    </source>
</evidence>
<dbReference type="Gene3D" id="3.30.1330.30">
    <property type="match status" value="1"/>
</dbReference>
<dbReference type="InterPro" id="IPR004038">
    <property type="entry name" value="Ribosomal_eL8/eL30/eS12/Gad45"/>
</dbReference>
<dbReference type="Proteomes" id="UP000019335">
    <property type="component" value="Unassembled WGS sequence"/>
</dbReference>
<organism evidence="5 6">
    <name type="scientific">Nannochloropsis gaditana</name>
    <dbReference type="NCBI Taxonomy" id="72520"/>
    <lineage>
        <taxon>Eukaryota</taxon>
        <taxon>Sar</taxon>
        <taxon>Stramenopiles</taxon>
        <taxon>Ochrophyta</taxon>
        <taxon>Eustigmatophyceae</taxon>
        <taxon>Eustigmatales</taxon>
        <taxon>Monodopsidaceae</taxon>
        <taxon>Nannochloropsis</taxon>
    </lineage>
</organism>
<keyword evidence="2 5" id="KW-0689">Ribosomal protein</keyword>